<dbReference type="InterPro" id="IPR055270">
    <property type="entry name" value="Glyco_tran_10_C"/>
</dbReference>
<evidence type="ECO:0000259" key="13">
    <source>
        <dbReference type="Pfam" id="PF00852"/>
    </source>
</evidence>
<evidence type="ECO:0000256" key="4">
    <source>
        <dbReference type="ARBA" id="ARBA00022676"/>
    </source>
</evidence>
<dbReference type="InterPro" id="IPR038577">
    <property type="entry name" value="GT10-like_C_sf"/>
</dbReference>
<sequence length="401" mass="47218">MSRYSLNWKFIVLLAGLIIILCFVSQHIFYTYTLDSSVLRAKILNKYVYDQEQNHVKYILFWTSFFKIKNWGMESETYYQDYLESIKCPVTNCIFTNNKRLLNASHKYDTLIFHGAEAWLSLNLPATRTANQIYIMATQESPGEIKHSLNKDHDFYNLTMTYRLDSDVVFAYGSTIDLSTNSKIAPAEHVNWRKPNEDFYDEEVENITLKKTKTAAWFVSHCEVFSQREKLVSELQKFIDVDIYGGCGNLTCPQNSDACMNILEADYKFYFSFENTLCVDYVTEKVFKVMNSYIIPVVYSGAEMTRFIPPHSFVDANDFETPKDLADYLKYLSDNPKEYIKYFWWKKHYRVINEGAVDFCSLCKKLHEFDSLSKRQTYVDILRWYFNGACHKPKIKFELNL</sequence>
<dbReference type="PANTHER" id="PTHR48438:SF1">
    <property type="entry name" value="ALPHA-(1,3)-FUCOSYLTRANSFERASE C-RELATED"/>
    <property type="match status" value="1"/>
</dbReference>
<evidence type="ECO:0000256" key="9">
    <source>
        <dbReference type="ARBA" id="ARBA00023034"/>
    </source>
</evidence>
<evidence type="ECO:0000256" key="6">
    <source>
        <dbReference type="ARBA" id="ARBA00022692"/>
    </source>
</evidence>
<proteinExistence type="inferred from homology"/>
<keyword evidence="16" id="KW-1185">Reference proteome</keyword>
<organism evidence="15 16">
    <name type="scientific">Clunio marinus</name>
    <dbReference type="NCBI Taxonomy" id="568069"/>
    <lineage>
        <taxon>Eukaryota</taxon>
        <taxon>Metazoa</taxon>
        <taxon>Ecdysozoa</taxon>
        <taxon>Arthropoda</taxon>
        <taxon>Hexapoda</taxon>
        <taxon>Insecta</taxon>
        <taxon>Pterygota</taxon>
        <taxon>Neoptera</taxon>
        <taxon>Endopterygota</taxon>
        <taxon>Diptera</taxon>
        <taxon>Nematocera</taxon>
        <taxon>Chironomoidea</taxon>
        <taxon>Chironomidae</taxon>
        <taxon>Clunio</taxon>
    </lineage>
</organism>
<dbReference type="UniPathway" id="UPA00378"/>
<evidence type="ECO:0000313" key="15">
    <source>
        <dbReference type="EMBL" id="CRL02340.1"/>
    </source>
</evidence>
<dbReference type="SUPFAM" id="SSF53756">
    <property type="entry name" value="UDP-Glycosyltransferase/glycogen phosphorylase"/>
    <property type="match status" value="1"/>
</dbReference>
<dbReference type="OrthoDB" id="427096at2759"/>
<comment type="pathway">
    <text evidence="2">Protein modification; protein glycosylation.</text>
</comment>
<dbReference type="AlphaFoldDB" id="A0A1J1IS09"/>
<keyword evidence="4 12" id="KW-0328">Glycosyltransferase</keyword>
<protein>
    <recommendedName>
        <fullName evidence="12">Fucosyltransferase</fullName>
        <ecNumber evidence="12">2.4.1.-</ecNumber>
    </recommendedName>
</protein>
<dbReference type="Pfam" id="PF00852">
    <property type="entry name" value="Glyco_transf_10"/>
    <property type="match status" value="1"/>
</dbReference>
<keyword evidence="8" id="KW-1133">Transmembrane helix</keyword>
<evidence type="ECO:0000259" key="14">
    <source>
        <dbReference type="Pfam" id="PF17039"/>
    </source>
</evidence>
<gene>
    <name evidence="15" type="primary">putative Alpha-(1</name>
    <name evidence="15" type="ORF">CLUMA_CG015321</name>
</gene>
<dbReference type="STRING" id="568069.A0A1J1IS09"/>
<dbReference type="GO" id="GO:0032580">
    <property type="term" value="C:Golgi cisterna membrane"/>
    <property type="evidence" value="ECO:0007669"/>
    <property type="project" value="UniProtKB-SubCell"/>
</dbReference>
<keyword evidence="5 12" id="KW-0808">Transferase</keyword>
<comment type="subcellular location">
    <subcellularLocation>
        <location evidence="1 12">Golgi apparatus</location>
        <location evidence="1 12">Golgi stack membrane</location>
        <topology evidence="1 12">Single-pass type II membrane protein</topology>
    </subcellularLocation>
</comment>
<keyword evidence="7" id="KW-0735">Signal-anchor</keyword>
<comment type="similarity">
    <text evidence="3 12">Belongs to the glycosyltransferase 10 family.</text>
</comment>
<dbReference type="InterPro" id="IPR001503">
    <property type="entry name" value="Glyco_trans_10"/>
</dbReference>
<evidence type="ECO:0000256" key="8">
    <source>
        <dbReference type="ARBA" id="ARBA00022989"/>
    </source>
</evidence>
<feature type="domain" description="Fucosyltransferase N-terminal" evidence="14">
    <location>
        <begin position="56"/>
        <end position="173"/>
    </location>
</feature>
<evidence type="ECO:0000256" key="1">
    <source>
        <dbReference type="ARBA" id="ARBA00004447"/>
    </source>
</evidence>
<dbReference type="InterPro" id="IPR031481">
    <property type="entry name" value="Glyco_tran_10_N"/>
</dbReference>
<dbReference type="Gene3D" id="3.40.50.11660">
    <property type="entry name" value="Glycosyl transferase family 10, C-terminal domain"/>
    <property type="match status" value="1"/>
</dbReference>
<keyword evidence="6 12" id="KW-0812">Transmembrane</keyword>
<feature type="domain" description="Fucosyltransferase C-terminal" evidence="13">
    <location>
        <begin position="210"/>
        <end position="384"/>
    </location>
</feature>
<dbReference type="FunFam" id="3.40.50.11660:FF:000006">
    <property type="entry name" value="Alpha-(1,3)-fucosyltransferase C"/>
    <property type="match status" value="1"/>
</dbReference>
<name>A0A1J1IS09_9DIPT</name>
<dbReference type="EC" id="2.4.1.-" evidence="12"/>
<keyword evidence="11" id="KW-0325">Glycoprotein</keyword>
<evidence type="ECO:0000256" key="11">
    <source>
        <dbReference type="ARBA" id="ARBA00023180"/>
    </source>
</evidence>
<evidence type="ECO:0000256" key="7">
    <source>
        <dbReference type="ARBA" id="ARBA00022968"/>
    </source>
</evidence>
<evidence type="ECO:0000256" key="10">
    <source>
        <dbReference type="ARBA" id="ARBA00023136"/>
    </source>
</evidence>
<evidence type="ECO:0000313" key="16">
    <source>
        <dbReference type="Proteomes" id="UP000183832"/>
    </source>
</evidence>
<keyword evidence="10" id="KW-0472">Membrane</keyword>
<keyword evidence="9 12" id="KW-0333">Golgi apparatus</keyword>
<dbReference type="Pfam" id="PF17039">
    <property type="entry name" value="Glyco_tran_10_N"/>
    <property type="match status" value="1"/>
</dbReference>
<evidence type="ECO:0000256" key="3">
    <source>
        <dbReference type="ARBA" id="ARBA00008919"/>
    </source>
</evidence>
<evidence type="ECO:0000256" key="5">
    <source>
        <dbReference type="ARBA" id="ARBA00022679"/>
    </source>
</evidence>
<dbReference type="EMBL" id="CVRI01000057">
    <property type="protein sequence ID" value="CRL02340.1"/>
    <property type="molecule type" value="Genomic_DNA"/>
</dbReference>
<dbReference type="PANTHER" id="PTHR48438">
    <property type="entry name" value="ALPHA-(1,3)-FUCOSYLTRANSFERASE C-RELATED"/>
    <property type="match status" value="1"/>
</dbReference>
<reference evidence="15 16" key="1">
    <citation type="submission" date="2015-04" db="EMBL/GenBank/DDBJ databases">
        <authorList>
            <person name="Syromyatnikov M.Y."/>
            <person name="Popov V.N."/>
        </authorList>
    </citation>
    <scope>NUCLEOTIDE SEQUENCE [LARGE SCALE GENOMIC DNA]</scope>
</reference>
<dbReference type="GO" id="GO:0008417">
    <property type="term" value="F:fucosyltransferase activity"/>
    <property type="evidence" value="ECO:0007669"/>
    <property type="project" value="InterPro"/>
</dbReference>
<evidence type="ECO:0000256" key="12">
    <source>
        <dbReference type="RuleBase" id="RU003832"/>
    </source>
</evidence>
<accession>A0A1J1IS09</accession>
<evidence type="ECO:0000256" key="2">
    <source>
        <dbReference type="ARBA" id="ARBA00004922"/>
    </source>
</evidence>
<dbReference type="Proteomes" id="UP000183832">
    <property type="component" value="Unassembled WGS sequence"/>
</dbReference>